<organism evidence="6 7">
    <name type="scientific">Chryseosolibacter histidini</name>
    <dbReference type="NCBI Taxonomy" id="2782349"/>
    <lineage>
        <taxon>Bacteria</taxon>
        <taxon>Pseudomonadati</taxon>
        <taxon>Bacteroidota</taxon>
        <taxon>Cytophagia</taxon>
        <taxon>Cytophagales</taxon>
        <taxon>Chryseotaleaceae</taxon>
        <taxon>Chryseosolibacter</taxon>
    </lineage>
</organism>
<gene>
    <name evidence="6" type="ORF">KK083_21900</name>
</gene>
<dbReference type="Proteomes" id="UP001319200">
    <property type="component" value="Unassembled WGS sequence"/>
</dbReference>
<protein>
    <submittedName>
        <fullName evidence="6">Heparinase II/III family protein</fullName>
    </submittedName>
</protein>
<dbReference type="EMBL" id="JAHESF010000027">
    <property type="protein sequence ID" value="MBT1699568.1"/>
    <property type="molecule type" value="Genomic_DNA"/>
</dbReference>
<keyword evidence="2" id="KW-0732">Signal</keyword>
<dbReference type="RefSeq" id="WP_254167595.1">
    <property type="nucleotide sequence ID" value="NZ_JAHESF010000027.1"/>
</dbReference>
<dbReference type="InterPro" id="IPR012480">
    <property type="entry name" value="Hepar_II_III_C"/>
</dbReference>
<dbReference type="PANTHER" id="PTHR39210">
    <property type="entry name" value="HEPARIN-SULFATE LYASE"/>
    <property type="match status" value="1"/>
</dbReference>
<feature type="domain" description="Heparinase II/III-like C-terminal" evidence="5">
    <location>
        <begin position="308"/>
        <end position="464"/>
    </location>
</feature>
<keyword evidence="3" id="KW-0574">Periplasm</keyword>
<name>A0AAP2DQN3_9BACT</name>
<evidence type="ECO:0000256" key="4">
    <source>
        <dbReference type="ARBA" id="ARBA00023239"/>
    </source>
</evidence>
<dbReference type="AlphaFoldDB" id="A0AAP2DQN3"/>
<proteinExistence type="predicted"/>
<comment type="subcellular location">
    <subcellularLocation>
        <location evidence="1">Periplasm</location>
    </subcellularLocation>
</comment>
<sequence>MIDRLIRIFHTLRYLKPVQLYYRVYFVLARKRVVSFFKKKLDDAVPLSVAKLTLHPFSIHHAVPEGNRFVFLNLEKDFGARVDWNYAANGKLWNYKLNYFEFVNDEKIDKAYALALITDYCKAMKNIDWGLEPYPISLRGMNWIRFFVTHKISDPQLNRALYWQFKMLYYTVEYHLLGNHLMENGFALLFGAYYFRDEKFYKKATRILKTELAEQTLADGAHFERSPMYHCILLHRVLDAYNLVASNPWKQDELQTILKQKAAVMAGWLKQMQFSNGDLPQVNDTVEHECEPSVLFQYAQALGIQPQTTALGESGYRMIRTPRFELLIDVGNIGPDYIPGHAHSDTFSFILYVDGAPQLVETGTSTYLPGERRHLERTTASHNTVAVAKCEQSDVWSTFRVGRRAKVISLKEEANAVTATHDGYRSIGVLHERSWTWTNDSITITDKVTGNKSAEAYIHFPPGVQPRMLDAGKIDAGFFFIGLANHTQASVGEYLMAAGFNKLERCACLNIQFTDRLETKISLHAPGQLR</sequence>
<dbReference type="Gene3D" id="2.70.98.70">
    <property type="match status" value="1"/>
</dbReference>
<dbReference type="GO" id="GO:0042597">
    <property type="term" value="C:periplasmic space"/>
    <property type="evidence" value="ECO:0007669"/>
    <property type="project" value="UniProtKB-SubCell"/>
</dbReference>
<evidence type="ECO:0000313" key="7">
    <source>
        <dbReference type="Proteomes" id="UP001319200"/>
    </source>
</evidence>
<comment type="caution">
    <text evidence="6">The sequence shown here is derived from an EMBL/GenBank/DDBJ whole genome shotgun (WGS) entry which is preliminary data.</text>
</comment>
<dbReference type="PANTHER" id="PTHR39210:SF1">
    <property type="entry name" value="HEPARIN-SULFATE LYASE"/>
    <property type="match status" value="1"/>
</dbReference>
<dbReference type="Gene3D" id="1.50.10.100">
    <property type="entry name" value="Chondroitin AC/alginate lyase"/>
    <property type="match status" value="1"/>
</dbReference>
<evidence type="ECO:0000256" key="1">
    <source>
        <dbReference type="ARBA" id="ARBA00004418"/>
    </source>
</evidence>
<reference evidence="6 7" key="1">
    <citation type="submission" date="2021-05" db="EMBL/GenBank/DDBJ databases">
        <title>A Polyphasic approach of four new species of the genus Ohtaekwangia: Ohtaekwangia histidinii sp. nov., Ohtaekwangia cretensis sp. nov., Ohtaekwangia indiensis sp. nov., Ohtaekwangia reichenbachii sp. nov. from diverse environment.</title>
        <authorList>
            <person name="Octaviana S."/>
        </authorList>
    </citation>
    <scope>NUCLEOTIDE SEQUENCE [LARGE SCALE GENOMIC DNA]</scope>
    <source>
        <strain evidence="6 7">PWU4</strain>
    </source>
</reference>
<accession>A0AAP2DQN3</accession>
<dbReference type="Pfam" id="PF07940">
    <property type="entry name" value="Hepar_II_III_C"/>
    <property type="match status" value="1"/>
</dbReference>
<evidence type="ECO:0000256" key="3">
    <source>
        <dbReference type="ARBA" id="ARBA00022764"/>
    </source>
</evidence>
<dbReference type="InterPro" id="IPR008929">
    <property type="entry name" value="Chondroitin_lyas"/>
</dbReference>
<evidence type="ECO:0000259" key="5">
    <source>
        <dbReference type="Pfam" id="PF07940"/>
    </source>
</evidence>
<dbReference type="GO" id="GO:0016829">
    <property type="term" value="F:lyase activity"/>
    <property type="evidence" value="ECO:0007669"/>
    <property type="project" value="UniProtKB-KW"/>
</dbReference>
<evidence type="ECO:0000256" key="2">
    <source>
        <dbReference type="ARBA" id="ARBA00022729"/>
    </source>
</evidence>
<keyword evidence="4" id="KW-0456">Lyase</keyword>
<dbReference type="SUPFAM" id="SSF48230">
    <property type="entry name" value="Chondroitin AC/alginate lyase"/>
    <property type="match status" value="1"/>
</dbReference>
<evidence type="ECO:0000313" key="6">
    <source>
        <dbReference type="EMBL" id="MBT1699568.1"/>
    </source>
</evidence>
<keyword evidence="7" id="KW-1185">Reference proteome</keyword>